<name>A0ACD3A743_9AGAR</name>
<evidence type="ECO:0000313" key="2">
    <source>
        <dbReference type="Proteomes" id="UP000308600"/>
    </source>
</evidence>
<reference evidence="1 2" key="1">
    <citation type="journal article" date="2019" name="Nat. Ecol. Evol.">
        <title>Megaphylogeny resolves global patterns of mushroom evolution.</title>
        <authorList>
            <person name="Varga T."/>
            <person name="Krizsan K."/>
            <person name="Foldi C."/>
            <person name="Dima B."/>
            <person name="Sanchez-Garcia M."/>
            <person name="Sanchez-Ramirez S."/>
            <person name="Szollosi G.J."/>
            <person name="Szarkandi J.G."/>
            <person name="Papp V."/>
            <person name="Albert L."/>
            <person name="Andreopoulos W."/>
            <person name="Angelini C."/>
            <person name="Antonin V."/>
            <person name="Barry K.W."/>
            <person name="Bougher N.L."/>
            <person name="Buchanan P."/>
            <person name="Buyck B."/>
            <person name="Bense V."/>
            <person name="Catcheside P."/>
            <person name="Chovatia M."/>
            <person name="Cooper J."/>
            <person name="Damon W."/>
            <person name="Desjardin D."/>
            <person name="Finy P."/>
            <person name="Geml J."/>
            <person name="Haridas S."/>
            <person name="Hughes K."/>
            <person name="Justo A."/>
            <person name="Karasinski D."/>
            <person name="Kautmanova I."/>
            <person name="Kiss B."/>
            <person name="Kocsube S."/>
            <person name="Kotiranta H."/>
            <person name="LaButti K.M."/>
            <person name="Lechner B.E."/>
            <person name="Liimatainen K."/>
            <person name="Lipzen A."/>
            <person name="Lukacs Z."/>
            <person name="Mihaltcheva S."/>
            <person name="Morgado L.N."/>
            <person name="Niskanen T."/>
            <person name="Noordeloos M.E."/>
            <person name="Ohm R.A."/>
            <person name="Ortiz-Santana B."/>
            <person name="Ovrebo C."/>
            <person name="Racz N."/>
            <person name="Riley R."/>
            <person name="Savchenko A."/>
            <person name="Shiryaev A."/>
            <person name="Soop K."/>
            <person name="Spirin V."/>
            <person name="Szebenyi C."/>
            <person name="Tomsovsky M."/>
            <person name="Tulloss R.E."/>
            <person name="Uehling J."/>
            <person name="Grigoriev I.V."/>
            <person name="Vagvolgyi C."/>
            <person name="Papp T."/>
            <person name="Martin F.M."/>
            <person name="Miettinen O."/>
            <person name="Hibbett D.S."/>
            <person name="Nagy L.G."/>
        </authorList>
    </citation>
    <scope>NUCLEOTIDE SEQUENCE [LARGE SCALE GENOMIC DNA]</scope>
    <source>
        <strain evidence="1 2">NL-1719</strain>
    </source>
</reference>
<evidence type="ECO:0000313" key="1">
    <source>
        <dbReference type="EMBL" id="TFK61513.1"/>
    </source>
</evidence>
<sequence length="339" mass="38525">MKETPRLPSLHSDMEEGYHSNSSTTAVAQWGGDGVDLDEVSFSSGGNSIDSNPTPRPRWVLKRKTKTVLGKRRRGSTTSAVEVGAPQREREGRIVLSGGTDLDSEAEGSQLVASAGNDKSGLKIMMGFNVYFILHNQIEMEGIRAQIRYLVDDFALDSDLKKCRRSIKGMVTFDWDWEEDSSFEQKRYLTDSQIRGFFRGVTFDSKQSFTETLAGIFKAAQRKYLNRKDGERRLKPSRVIILTKNNLLHSRQTRSGLLQRCQALLPKDLFQDLLPHLRIEFVIPLDSQARPRGPEESEEGYAVKTVLFYPEEESGPPSWVDIRPRKRARIRARSRLDED</sequence>
<organism evidence="1 2">
    <name type="scientific">Pluteus cervinus</name>
    <dbReference type="NCBI Taxonomy" id="181527"/>
    <lineage>
        <taxon>Eukaryota</taxon>
        <taxon>Fungi</taxon>
        <taxon>Dikarya</taxon>
        <taxon>Basidiomycota</taxon>
        <taxon>Agaricomycotina</taxon>
        <taxon>Agaricomycetes</taxon>
        <taxon>Agaricomycetidae</taxon>
        <taxon>Agaricales</taxon>
        <taxon>Pluteineae</taxon>
        <taxon>Pluteaceae</taxon>
        <taxon>Pluteus</taxon>
    </lineage>
</organism>
<accession>A0ACD3A743</accession>
<gene>
    <name evidence="1" type="ORF">BDN72DRAFT_883125</name>
</gene>
<proteinExistence type="predicted"/>
<dbReference type="EMBL" id="ML208653">
    <property type="protein sequence ID" value="TFK61513.1"/>
    <property type="molecule type" value="Genomic_DNA"/>
</dbReference>
<keyword evidence="2" id="KW-1185">Reference proteome</keyword>
<dbReference type="Proteomes" id="UP000308600">
    <property type="component" value="Unassembled WGS sequence"/>
</dbReference>
<protein>
    <submittedName>
        <fullName evidence="1">Uncharacterized protein</fullName>
    </submittedName>
</protein>